<dbReference type="GO" id="GO:0006261">
    <property type="term" value="P:DNA-templated DNA replication"/>
    <property type="evidence" value="ECO:0007669"/>
    <property type="project" value="InterPro"/>
</dbReference>
<dbReference type="EMBL" id="BK015115">
    <property type="protein sequence ID" value="DAD91504.1"/>
    <property type="molecule type" value="Genomic_DNA"/>
</dbReference>
<dbReference type="InterPro" id="IPR002298">
    <property type="entry name" value="DNA_polymerase_A"/>
</dbReference>
<dbReference type="PROSITE" id="PS50817">
    <property type="entry name" value="INTEIN_N_TER"/>
    <property type="match status" value="1"/>
</dbReference>
<dbReference type="SUPFAM" id="SSF56672">
    <property type="entry name" value="DNA/RNA polymerases"/>
    <property type="match status" value="2"/>
</dbReference>
<feature type="domain" description="3'-5' exonuclease" evidence="3">
    <location>
        <begin position="5"/>
        <end position="192"/>
    </location>
</feature>
<dbReference type="SUPFAM" id="SSF54060">
    <property type="entry name" value="His-Me finger endonucleases"/>
    <property type="match status" value="1"/>
</dbReference>
<dbReference type="Pfam" id="PF13392">
    <property type="entry name" value="HNH_3"/>
    <property type="match status" value="1"/>
</dbReference>
<dbReference type="Gene3D" id="1.20.1060.10">
    <property type="entry name" value="Taq DNA Polymerase, Chain T, domain 4"/>
    <property type="match status" value="1"/>
</dbReference>
<dbReference type="Gene3D" id="1.10.150.20">
    <property type="entry name" value="5' to 3' exonuclease, C-terminal subdomain"/>
    <property type="match status" value="1"/>
</dbReference>
<dbReference type="InterPro" id="IPR043502">
    <property type="entry name" value="DNA/RNA_pol_sf"/>
</dbReference>
<reference evidence="5" key="1">
    <citation type="journal article" date="2021" name="Proc. Natl. Acad. Sci. U.S.A.">
        <title>A Catalog of Tens of Thousands of Viruses from Human Metagenomes Reveals Hidden Associations with Chronic Diseases.</title>
        <authorList>
            <person name="Tisza M.J."/>
            <person name="Buck C.B."/>
        </authorList>
    </citation>
    <scope>NUCLEOTIDE SEQUENCE</scope>
    <source>
        <strain evidence="5">Ctx322</strain>
    </source>
</reference>
<dbReference type="InterPro" id="IPR044925">
    <property type="entry name" value="His-Me_finger_sf"/>
</dbReference>
<dbReference type="GO" id="GO:0003887">
    <property type="term" value="F:DNA-directed DNA polymerase activity"/>
    <property type="evidence" value="ECO:0007669"/>
    <property type="project" value="InterPro"/>
</dbReference>
<dbReference type="Gene3D" id="3.30.70.370">
    <property type="match status" value="1"/>
</dbReference>
<name>A0A8S5NB67_9CAUD</name>
<dbReference type="GO" id="GO:0039693">
    <property type="term" value="P:viral DNA genome replication"/>
    <property type="evidence" value="ECO:0007669"/>
    <property type="project" value="UniProtKB-KW"/>
</dbReference>
<dbReference type="PRINTS" id="PR00868">
    <property type="entry name" value="DNAPOLI"/>
</dbReference>
<dbReference type="Pfam" id="PF00476">
    <property type="entry name" value="DNA_pol_A"/>
    <property type="match status" value="1"/>
</dbReference>
<accession>A0A8S5NB67</accession>
<dbReference type="Gene3D" id="3.90.75.20">
    <property type="match status" value="1"/>
</dbReference>
<dbReference type="InterPro" id="IPR001098">
    <property type="entry name" value="DNA-dir_DNA_pol_A_palm_dom"/>
</dbReference>
<evidence type="ECO:0000256" key="2">
    <source>
        <dbReference type="ARBA" id="ARBA00023109"/>
    </source>
</evidence>
<dbReference type="Gene3D" id="3.30.420.10">
    <property type="entry name" value="Ribonuclease H-like superfamily/Ribonuclease H"/>
    <property type="match status" value="1"/>
</dbReference>
<dbReference type="Gene3D" id="2.170.16.10">
    <property type="entry name" value="Hedgehog/Intein (Hint) domain"/>
    <property type="match status" value="1"/>
</dbReference>
<proteinExistence type="predicted"/>
<dbReference type="SUPFAM" id="SSF53098">
    <property type="entry name" value="Ribonuclease H-like"/>
    <property type="match status" value="1"/>
</dbReference>
<dbReference type="InterPro" id="IPR003615">
    <property type="entry name" value="HNH_nuc"/>
</dbReference>
<keyword evidence="1" id="KW-0235">DNA replication</keyword>
<dbReference type="PANTHER" id="PTHR10133">
    <property type="entry name" value="DNA POLYMERASE I"/>
    <property type="match status" value="1"/>
</dbReference>
<sequence>METRYHIIKSFKELQQLVKACKKTGYCCFDYETNAEPLYKDTFKPTLLSVTFQPGSGVSIPLQHFEMPQEYQDKTWLEWLMYFGKRVLEDPKIVKLAWNYKFDNQINYKYGIYPQGTAIDGMLCKYILDEEKPNGLKEMVQRYLPEFGGYEKENNIDKLPWDQKPLEPLAKYGCMDTDCTFRLTMFFEHRLMELGMYNILRNLYMPASRVLQEVEANGLLIDRNFNKELLDSYAPKIEQARSNILNLPRVIKFQKKYNQIKIDKYLEQIQDEIDEMDPNDPKNKRKIQTREQKIANIRAGIFTTKKEQDLNREVNVASNTDLPELMYSEMGFGFPILKTSDSGKPSTDEETLTELRLKIKNPESSKAKFLDNLLELRGLEKMYKTYILGWSEKVQDDDCLHGRYLIHGCVTGDTLLVGKEKDIKIQDICPLEEGSKNIESQDLWVLSHEGTWEQVTHTIFKGLLPTYEIITDRGDSLKCTAQHKVLTTQGWKTVKEAYKKKLWLINYDTSKFDITKPSVGKSSREEVFREIPHWPGYLACSDGNIYSIKVPGAQGLLDYNHPHKLIPRDWGNRGRLRVYFRSKERDRKKYAFSVAHLIWMAFNNQSSIPEGKVIDHIDCNPYNNIPENLQCITYRENTLRSYLTTRNSFRQGANNGSNKFGTLQVGKLKEDSLKGFTQRELCNKYKISQKQVSGILSGTSRKDIYLTQITEMAYIGYQPIYDLSIRGFHSYITRSNFINSNTTSGRLSSAEPNLQQIPKTSVDPNIKKQLVAKPGTLYFVMDFSQAELRIMAHLSGDETYLKAFREGQDPHLAIAAKKYGVSYEEAKIALDNEEHADHKLWKTRRKQAKQIAFGIIYGIQAKLLSQKLSDPKAGLIVTPQEAQKSLDEFFEEHPKIKSFMKKQEKLLRKQGYIKSLFGTKRRLPQIYSEDNAEAAYAVRLAVNFPCQSAASQMTLFGSILNYWRMKQGKFPTMEEVATVHDAVYENTAPENINIWTVYEMWNTFRNPETKRYFGFQIDDVDMSMSFEIGRTMAEELPFIPLYDYTKLYTPDFNEEEYMAEYKKYAHIDISEFPKRFPKEFKMYEQYWNKNRTFRGFTLG</sequence>
<dbReference type="InterPro" id="IPR036844">
    <property type="entry name" value="Hint_dom_sf"/>
</dbReference>
<dbReference type="GO" id="GO:0003677">
    <property type="term" value="F:DNA binding"/>
    <property type="evidence" value="ECO:0007669"/>
    <property type="project" value="InterPro"/>
</dbReference>
<dbReference type="InterPro" id="IPR006141">
    <property type="entry name" value="Intein_N"/>
</dbReference>
<dbReference type="SMART" id="SM00482">
    <property type="entry name" value="POLAc"/>
    <property type="match status" value="1"/>
</dbReference>
<dbReference type="InterPro" id="IPR036397">
    <property type="entry name" value="RNaseH_sf"/>
</dbReference>
<dbReference type="GO" id="GO:0016539">
    <property type="term" value="P:intein-mediated protein splicing"/>
    <property type="evidence" value="ECO:0007669"/>
    <property type="project" value="InterPro"/>
</dbReference>
<evidence type="ECO:0000313" key="5">
    <source>
        <dbReference type="EMBL" id="DAD91504.1"/>
    </source>
</evidence>
<keyword evidence="2" id="KW-1194">Viral DNA replication</keyword>
<evidence type="ECO:0000259" key="3">
    <source>
        <dbReference type="SMART" id="SM00474"/>
    </source>
</evidence>
<dbReference type="SMART" id="SM00474">
    <property type="entry name" value="35EXOc"/>
    <property type="match status" value="1"/>
</dbReference>
<dbReference type="Pfam" id="PF01612">
    <property type="entry name" value="DNA_pol_A_exo1"/>
    <property type="match status" value="1"/>
</dbReference>
<dbReference type="InterPro" id="IPR012337">
    <property type="entry name" value="RNaseH-like_sf"/>
</dbReference>
<dbReference type="PANTHER" id="PTHR10133:SF27">
    <property type="entry name" value="DNA POLYMERASE NU"/>
    <property type="match status" value="1"/>
</dbReference>
<dbReference type="GO" id="GO:0006302">
    <property type="term" value="P:double-strand break repair"/>
    <property type="evidence" value="ECO:0007669"/>
    <property type="project" value="TreeGrafter"/>
</dbReference>
<dbReference type="InterPro" id="IPR002562">
    <property type="entry name" value="3'-5'_exonuclease_dom"/>
</dbReference>
<evidence type="ECO:0000256" key="1">
    <source>
        <dbReference type="ARBA" id="ARBA00022705"/>
    </source>
</evidence>
<evidence type="ECO:0000259" key="4">
    <source>
        <dbReference type="SMART" id="SM00482"/>
    </source>
</evidence>
<feature type="domain" description="DNA-directed DNA polymerase family A palm" evidence="4">
    <location>
        <begin position="763"/>
        <end position="990"/>
    </location>
</feature>
<dbReference type="SUPFAM" id="SSF51294">
    <property type="entry name" value="Hedgehog/intein (Hint) domain"/>
    <property type="match status" value="1"/>
</dbReference>
<dbReference type="GO" id="GO:0008408">
    <property type="term" value="F:3'-5' exonuclease activity"/>
    <property type="evidence" value="ECO:0007669"/>
    <property type="project" value="InterPro"/>
</dbReference>
<dbReference type="CDD" id="cd00081">
    <property type="entry name" value="Hint"/>
    <property type="match status" value="1"/>
</dbReference>
<protein>
    <submittedName>
        <fullName evidence="5">DNA POLYMERASE</fullName>
    </submittedName>
</protein>
<organism evidence="5">
    <name type="scientific">Myoviridae sp. ctx322</name>
    <dbReference type="NCBI Taxonomy" id="2826711"/>
    <lineage>
        <taxon>Viruses</taxon>
        <taxon>Duplodnaviria</taxon>
        <taxon>Heunggongvirae</taxon>
        <taxon>Uroviricota</taxon>
        <taxon>Caudoviricetes</taxon>
    </lineage>
</organism>